<dbReference type="Proteomes" id="UP001058074">
    <property type="component" value="Unassembled WGS sequence"/>
</dbReference>
<evidence type="ECO:0000313" key="2">
    <source>
        <dbReference type="Proteomes" id="UP001058074"/>
    </source>
</evidence>
<keyword evidence="2" id="KW-1185">Reference proteome</keyword>
<name>A0ACB5RDY8_9CLOT</name>
<evidence type="ECO:0000313" key="1">
    <source>
        <dbReference type="EMBL" id="GKX67316.1"/>
    </source>
</evidence>
<gene>
    <name evidence="1" type="primary">trpC</name>
    <name evidence="1" type="ORF">rsdtw13_25740</name>
</gene>
<protein>
    <submittedName>
        <fullName evidence="1">Indole-3-glycerol phosphate synthase</fullName>
    </submittedName>
</protein>
<sequence>MILGEILEKKIKRLEEKKRINSTEVVYDMALNAVKNSRQNLFKEAIVKKNSNLAIIGEFKKASPSKGVILEKFDIQAIHDYYIALGIEAFSVLTEEDFFLGNDKYIKQIKGLSNHAILRKDFIIDFYQIYESVVLGADAILLIVGILGEKLQDFYREATRFKLQPLVEVHNKEELDLALKCDCEIIGINNRDLRTFKTSLEVTKNLKQYIPENKIVVSESGISSIEDLKTLRDLGLDAVLIGEMFMRNINNDSFIQCYKEFRHGGN</sequence>
<dbReference type="EMBL" id="BROD01000001">
    <property type="protein sequence ID" value="GKX67316.1"/>
    <property type="molecule type" value="Genomic_DNA"/>
</dbReference>
<proteinExistence type="predicted"/>
<accession>A0ACB5RDY8</accession>
<reference evidence="1" key="1">
    <citation type="journal article" date="2025" name="Int. J. Syst. Evol. Microbiol.">
        <title>Inconstantimicrobium mannanitabidum sp. nov., a novel member of the family Clostridiaceae isolated from anoxic soil under the treatment of reductive soil disinfestation.</title>
        <authorList>
            <person name="Ueki A."/>
            <person name="Tonouchi A."/>
            <person name="Honma S."/>
            <person name="Kaku N."/>
            <person name="Ueki K."/>
        </authorList>
    </citation>
    <scope>NUCLEOTIDE SEQUENCE</scope>
    <source>
        <strain evidence="1">TW13</strain>
    </source>
</reference>
<organism evidence="1 2">
    <name type="scientific">Inconstantimicrobium mannanitabidum</name>
    <dbReference type="NCBI Taxonomy" id="1604901"/>
    <lineage>
        <taxon>Bacteria</taxon>
        <taxon>Bacillati</taxon>
        <taxon>Bacillota</taxon>
        <taxon>Clostridia</taxon>
        <taxon>Eubacteriales</taxon>
        <taxon>Clostridiaceae</taxon>
        <taxon>Inconstantimicrobium</taxon>
    </lineage>
</organism>
<comment type="caution">
    <text evidence="1">The sequence shown here is derived from an EMBL/GenBank/DDBJ whole genome shotgun (WGS) entry which is preliminary data.</text>
</comment>